<dbReference type="EMBL" id="BMOY01000005">
    <property type="protein sequence ID" value="GGI98584.1"/>
    <property type="molecule type" value="Genomic_DNA"/>
</dbReference>
<proteinExistence type="predicted"/>
<dbReference type="Gene3D" id="2.130.10.10">
    <property type="entry name" value="YVTN repeat-like/Quinoprotein amine dehydrogenase"/>
    <property type="match status" value="1"/>
</dbReference>
<dbReference type="Proteomes" id="UP000637695">
    <property type="component" value="Unassembled WGS sequence"/>
</dbReference>
<accession>A0A917K2J9</accession>
<reference evidence="1" key="2">
    <citation type="submission" date="2020-09" db="EMBL/GenBank/DDBJ databases">
        <authorList>
            <person name="Sun Q."/>
            <person name="Ohkuma M."/>
        </authorList>
    </citation>
    <scope>NUCLEOTIDE SEQUENCE</scope>
    <source>
        <strain evidence="1">JCM 18487</strain>
    </source>
</reference>
<gene>
    <name evidence="1" type="ORF">GCM10010885_05100</name>
</gene>
<organism evidence="1 2">
    <name type="scientific">Alicyclobacillus cellulosilyticus</name>
    <dbReference type="NCBI Taxonomy" id="1003997"/>
    <lineage>
        <taxon>Bacteria</taxon>
        <taxon>Bacillati</taxon>
        <taxon>Bacillota</taxon>
        <taxon>Bacilli</taxon>
        <taxon>Bacillales</taxon>
        <taxon>Alicyclobacillaceae</taxon>
        <taxon>Alicyclobacillus</taxon>
    </lineage>
</organism>
<sequence length="337" mass="35166">MRRGLGIFLAACAVVTGTEWITFRYYDHLLGGAAVSAAAPARPAFSVRPVHGVLPAGGNPNLVAVTADGTQLAYVGQDAVLRVVDVATGRVTFTRALQAPADYVEWISGTNLFVGTVKDHAQTRDLELNTIDTSLQDFREVQTFSYLGKSSDFLHIAFSPFTNDIYVVIGNAVSTVVYHFDTNGALSEVPLGFPRVDAVGVAQTTGVMYFAVTTGSGPAVYAYQHGQSTLLVRGAVLLGVVGDAVYCGVLDAQGRVTEVLRFPAGAGKAQPAAKLPDPVPPAAVGVDDEGHVFVVAGTVCRDVTAHVSIPLPAYDRASIVGGALLLFRHGALIGVGA</sequence>
<name>A0A917K2J9_9BACL</name>
<evidence type="ECO:0000313" key="1">
    <source>
        <dbReference type="EMBL" id="GGI98584.1"/>
    </source>
</evidence>
<dbReference type="SUPFAM" id="SSF75011">
    <property type="entry name" value="3-carboxy-cis,cis-mucoante lactonizing enzyme"/>
    <property type="match status" value="1"/>
</dbReference>
<dbReference type="InterPro" id="IPR015943">
    <property type="entry name" value="WD40/YVTN_repeat-like_dom_sf"/>
</dbReference>
<dbReference type="RefSeq" id="WP_188880965.1">
    <property type="nucleotide sequence ID" value="NZ_BMOY01000005.1"/>
</dbReference>
<protein>
    <submittedName>
        <fullName evidence="1">Uncharacterized protein</fullName>
    </submittedName>
</protein>
<reference evidence="1" key="1">
    <citation type="journal article" date="2014" name="Int. J. Syst. Evol. Microbiol.">
        <title>Complete genome sequence of Corynebacterium casei LMG S-19264T (=DSM 44701T), isolated from a smear-ripened cheese.</title>
        <authorList>
            <consortium name="US DOE Joint Genome Institute (JGI-PGF)"/>
            <person name="Walter F."/>
            <person name="Albersmeier A."/>
            <person name="Kalinowski J."/>
            <person name="Ruckert C."/>
        </authorList>
    </citation>
    <scope>NUCLEOTIDE SEQUENCE</scope>
    <source>
        <strain evidence="1">JCM 18487</strain>
    </source>
</reference>
<comment type="caution">
    <text evidence="1">The sequence shown here is derived from an EMBL/GenBank/DDBJ whole genome shotgun (WGS) entry which is preliminary data.</text>
</comment>
<keyword evidence="2" id="KW-1185">Reference proteome</keyword>
<dbReference type="AlphaFoldDB" id="A0A917K2J9"/>
<evidence type="ECO:0000313" key="2">
    <source>
        <dbReference type="Proteomes" id="UP000637695"/>
    </source>
</evidence>